<sequence length="51" mass="5654">MLSALKNFQVVLYLASNPLTVYSLSTGIGEVELLAFLPQLIINRNSENVKM</sequence>
<dbReference type="EMBL" id="CP002874">
    <property type="protein sequence ID" value="AEM20900.1"/>
    <property type="molecule type" value="Genomic_DNA"/>
</dbReference>
<protein>
    <submittedName>
        <fullName evidence="1">Uncharacterized protein</fullName>
    </submittedName>
</protein>
<gene>
    <name evidence="1" type="ordered locus">Bint_0265</name>
</gene>
<keyword evidence="2" id="KW-1185">Reference proteome</keyword>
<evidence type="ECO:0000313" key="2">
    <source>
        <dbReference type="Proteomes" id="UP000008522"/>
    </source>
</evidence>
<dbReference type="Proteomes" id="UP000008522">
    <property type="component" value="Chromosome"/>
</dbReference>
<dbReference type="AlphaFoldDB" id="G0EHT7"/>
<reference evidence="1 2" key="1">
    <citation type="journal article" date="2011" name="BMC Genomics">
        <title>Complete genome sequence of Brachyspira intermedia reveals unique genomic features in Brachyspira species and phage-mediated horizontal gene transfer.</title>
        <authorList>
            <person name="Hafstrom T."/>
            <person name="Jansson D.S."/>
            <person name="Segerman B."/>
        </authorList>
    </citation>
    <scope>NUCLEOTIDE SEQUENCE [LARGE SCALE GENOMIC DNA]</scope>
    <source>
        <strain evidence="2">ATCC 51140 / PWS/A</strain>
    </source>
</reference>
<dbReference type="GeneID" id="88625987"/>
<proteinExistence type="predicted"/>
<dbReference type="HOGENOM" id="CLU_3096317_0_0_12"/>
<name>G0EHT7_BRAIP</name>
<dbReference type="RefSeq" id="WP_014486753.1">
    <property type="nucleotide sequence ID" value="NC_017243.1"/>
</dbReference>
<accession>G0EHT7</accession>
<organism evidence="1 2">
    <name type="scientific">Brachyspira intermedia (strain ATCC 51140 / PWS/A)</name>
    <name type="common">Serpulina intermedia</name>
    <dbReference type="NCBI Taxonomy" id="1045858"/>
    <lineage>
        <taxon>Bacteria</taxon>
        <taxon>Pseudomonadati</taxon>
        <taxon>Spirochaetota</taxon>
        <taxon>Spirochaetia</taxon>
        <taxon>Brachyspirales</taxon>
        <taxon>Brachyspiraceae</taxon>
        <taxon>Brachyspira</taxon>
    </lineage>
</organism>
<dbReference type="KEGG" id="bip:Bint_0265"/>
<evidence type="ECO:0000313" key="1">
    <source>
        <dbReference type="EMBL" id="AEM20900.1"/>
    </source>
</evidence>